<dbReference type="EMBL" id="AP012319">
    <property type="protein sequence ID" value="BAL87115.1"/>
    <property type="molecule type" value="Genomic_DNA"/>
</dbReference>
<dbReference type="SUPFAM" id="SSF46955">
    <property type="entry name" value="Putative DNA-binding domain"/>
    <property type="match status" value="1"/>
</dbReference>
<dbReference type="STRING" id="512565.AMIS_18950"/>
<dbReference type="InterPro" id="IPR009061">
    <property type="entry name" value="DNA-bd_dom_put_sf"/>
</dbReference>
<dbReference type="KEGG" id="ams:AMIS_18950"/>
<dbReference type="eggNOG" id="COG4978">
    <property type="taxonomic scope" value="Bacteria"/>
</dbReference>
<dbReference type="InterPro" id="IPR047057">
    <property type="entry name" value="MerR_fam"/>
</dbReference>
<dbReference type="CDD" id="cd01107">
    <property type="entry name" value="HTH_BmrR"/>
    <property type="match status" value="1"/>
</dbReference>
<dbReference type="GO" id="GO:0003700">
    <property type="term" value="F:DNA-binding transcription factor activity"/>
    <property type="evidence" value="ECO:0007669"/>
    <property type="project" value="InterPro"/>
</dbReference>
<dbReference type="InterPro" id="IPR029442">
    <property type="entry name" value="GyrI-like"/>
</dbReference>
<dbReference type="SMART" id="SM00422">
    <property type="entry name" value="HTH_MERR"/>
    <property type="match status" value="1"/>
</dbReference>
<protein>
    <submittedName>
        <fullName evidence="3">Putative MerR-family transcriptional regulator</fullName>
    </submittedName>
</protein>
<keyword evidence="1" id="KW-0238">DNA-binding</keyword>
<dbReference type="Gene3D" id="3.20.80.10">
    <property type="entry name" value="Regulatory factor, effector binding domain"/>
    <property type="match status" value="1"/>
</dbReference>
<dbReference type="PANTHER" id="PTHR30204">
    <property type="entry name" value="REDOX-CYCLING DRUG-SENSING TRANSCRIPTIONAL ACTIVATOR SOXR"/>
    <property type="match status" value="1"/>
</dbReference>
<dbReference type="PANTHER" id="PTHR30204:SF97">
    <property type="entry name" value="MERR FAMILY REGULATORY PROTEIN"/>
    <property type="match status" value="1"/>
</dbReference>
<dbReference type="InterPro" id="IPR011256">
    <property type="entry name" value="Reg_factor_effector_dom_sf"/>
</dbReference>
<dbReference type="InterPro" id="IPR010499">
    <property type="entry name" value="AraC_E-bd"/>
</dbReference>
<dbReference type="GO" id="GO:0003677">
    <property type="term" value="F:DNA binding"/>
    <property type="evidence" value="ECO:0007669"/>
    <property type="project" value="UniProtKB-KW"/>
</dbReference>
<dbReference type="PROSITE" id="PS50937">
    <property type="entry name" value="HTH_MERR_2"/>
    <property type="match status" value="1"/>
</dbReference>
<proteinExistence type="predicted"/>
<dbReference type="Pfam" id="PF13411">
    <property type="entry name" value="MerR_1"/>
    <property type="match status" value="1"/>
</dbReference>
<gene>
    <name evidence="3" type="ordered locus">AMIS_18950</name>
</gene>
<dbReference type="Pfam" id="PF06445">
    <property type="entry name" value="GyrI-like"/>
    <property type="match status" value="1"/>
</dbReference>
<dbReference type="Gene3D" id="1.10.1660.10">
    <property type="match status" value="1"/>
</dbReference>
<keyword evidence="4" id="KW-1185">Reference proteome</keyword>
<sequence>MQAVRVAELLTVGEFARLTHLTVKALRHYHDVGVLEPAWIDPSTSYRYYTAEQVEPAQLVRRLREVRMPVDGVRRVVSAADPAARDAMIAAHLDVLRQELTATAAAVGSLRALLTGSSAGELTFRQAGEEQCLMIDGDVDQDSLTPWCAMAYPLLYEVAGRWGLTPAGPAGALYAFEWFQAGGPVTAFLPVAAPPDGERVARPDGGGVRWGVLPAQALAVAVHAGPCRDLDQTYGVLGRQVLERGVGASGPVRELYLVTSADTDDPARLRTEVCWPVTPSSLSL</sequence>
<name>I0H278_ACTM4</name>
<dbReference type="Proteomes" id="UP000007882">
    <property type="component" value="Chromosome"/>
</dbReference>
<dbReference type="AlphaFoldDB" id="I0H278"/>
<dbReference type="SUPFAM" id="SSF55136">
    <property type="entry name" value="Probable bacterial effector-binding domain"/>
    <property type="match status" value="1"/>
</dbReference>
<evidence type="ECO:0000259" key="2">
    <source>
        <dbReference type="PROSITE" id="PS50937"/>
    </source>
</evidence>
<accession>I0H278</accession>
<organism evidence="3 4">
    <name type="scientific">Actinoplanes missouriensis (strain ATCC 14538 / DSM 43046 / CBS 188.64 / JCM 3121 / NBRC 102363 / NCIMB 12654 / NRRL B-3342 / UNCC 431)</name>
    <dbReference type="NCBI Taxonomy" id="512565"/>
    <lineage>
        <taxon>Bacteria</taxon>
        <taxon>Bacillati</taxon>
        <taxon>Actinomycetota</taxon>
        <taxon>Actinomycetes</taxon>
        <taxon>Micromonosporales</taxon>
        <taxon>Micromonosporaceae</taxon>
        <taxon>Actinoplanes</taxon>
    </lineage>
</organism>
<evidence type="ECO:0000313" key="3">
    <source>
        <dbReference type="EMBL" id="BAL87115.1"/>
    </source>
</evidence>
<dbReference type="InterPro" id="IPR000551">
    <property type="entry name" value="MerR-type_HTH_dom"/>
</dbReference>
<dbReference type="PATRIC" id="fig|512565.3.peg.1906"/>
<dbReference type="SMART" id="SM00871">
    <property type="entry name" value="AraC_E_bind"/>
    <property type="match status" value="1"/>
</dbReference>
<dbReference type="eggNOG" id="COG0789">
    <property type="taxonomic scope" value="Bacteria"/>
</dbReference>
<feature type="domain" description="HTH merR-type" evidence="2">
    <location>
        <begin position="9"/>
        <end position="79"/>
    </location>
</feature>
<evidence type="ECO:0000256" key="1">
    <source>
        <dbReference type="ARBA" id="ARBA00023125"/>
    </source>
</evidence>
<reference evidence="3 4" key="1">
    <citation type="submission" date="2012-02" db="EMBL/GenBank/DDBJ databases">
        <title>Complete genome sequence of Actinoplanes missouriensis 431 (= NBRC 102363).</title>
        <authorList>
            <person name="Ohnishi Y."/>
            <person name="Ishikawa J."/>
            <person name="Sekine M."/>
            <person name="Hosoyama A."/>
            <person name="Harada T."/>
            <person name="Narita H."/>
            <person name="Hata T."/>
            <person name="Konno Y."/>
            <person name="Tutikane K."/>
            <person name="Fujita N."/>
            <person name="Horinouchi S."/>
            <person name="Hayakawa M."/>
        </authorList>
    </citation>
    <scope>NUCLEOTIDE SEQUENCE [LARGE SCALE GENOMIC DNA]</scope>
    <source>
        <strain evidence="4">ATCC 14538 / DSM 43046 / CBS 188.64 / JCM 3121 / NBRC 102363 / NCIMB 12654 / NRRL B-3342 / UNCC 431</strain>
    </source>
</reference>
<dbReference type="HOGENOM" id="CLU_065103_2_2_11"/>
<evidence type="ECO:0000313" key="4">
    <source>
        <dbReference type="Proteomes" id="UP000007882"/>
    </source>
</evidence>